<keyword evidence="5" id="KW-1185">Reference proteome</keyword>
<accession>A0ABD3LHR0</accession>
<gene>
    <name evidence="4" type="ORF">ACJRO7_010780</name>
</gene>
<comment type="caution">
    <text evidence="4">The sequence shown here is derived from an EMBL/GenBank/DDBJ whole genome shotgun (WGS) entry which is preliminary data.</text>
</comment>
<keyword evidence="1 2" id="KW-0732">Signal</keyword>
<feature type="chain" id="PRO_5044775737" description="Prolamin-like domain-containing protein" evidence="2">
    <location>
        <begin position="29"/>
        <end position="121"/>
    </location>
</feature>
<evidence type="ECO:0000256" key="1">
    <source>
        <dbReference type="ARBA" id="ARBA00022729"/>
    </source>
</evidence>
<feature type="domain" description="Prolamin-like" evidence="3">
    <location>
        <begin position="34"/>
        <end position="108"/>
    </location>
</feature>
<evidence type="ECO:0000256" key="2">
    <source>
        <dbReference type="SAM" id="SignalP"/>
    </source>
</evidence>
<proteinExistence type="predicted"/>
<dbReference type="InterPro" id="IPR040220">
    <property type="entry name" value="DD11"/>
</dbReference>
<evidence type="ECO:0000313" key="5">
    <source>
        <dbReference type="Proteomes" id="UP001634007"/>
    </source>
</evidence>
<sequence>MATLKNLFALMILLVVTVALLLPKATFAIDGNLDCGKGINYDCGSGFFQIIILADTFTPTDECCHQLLKAGKNCHKQFVELGVSSYKKIRGTISDVYRRSNETWNNCVAAIGPVSPPEPAH</sequence>
<feature type="signal peptide" evidence="2">
    <location>
        <begin position="1"/>
        <end position="28"/>
    </location>
</feature>
<evidence type="ECO:0000259" key="3">
    <source>
        <dbReference type="Pfam" id="PF05617"/>
    </source>
</evidence>
<dbReference type="AlphaFoldDB" id="A0ABD3LHR0"/>
<name>A0ABD3LHR0_EUCGL</name>
<dbReference type="PANTHER" id="PTHR31207:SF23">
    <property type="entry name" value="DOWNREGULATED IN DIF1 18-RELATED"/>
    <property type="match status" value="1"/>
</dbReference>
<protein>
    <recommendedName>
        <fullName evidence="3">Prolamin-like domain-containing protein</fullName>
    </recommendedName>
</protein>
<organism evidence="4 5">
    <name type="scientific">Eucalyptus globulus</name>
    <name type="common">Tasmanian blue gum</name>
    <dbReference type="NCBI Taxonomy" id="34317"/>
    <lineage>
        <taxon>Eukaryota</taxon>
        <taxon>Viridiplantae</taxon>
        <taxon>Streptophyta</taxon>
        <taxon>Embryophyta</taxon>
        <taxon>Tracheophyta</taxon>
        <taxon>Spermatophyta</taxon>
        <taxon>Magnoliopsida</taxon>
        <taxon>eudicotyledons</taxon>
        <taxon>Gunneridae</taxon>
        <taxon>Pentapetalae</taxon>
        <taxon>rosids</taxon>
        <taxon>malvids</taxon>
        <taxon>Myrtales</taxon>
        <taxon>Myrtaceae</taxon>
        <taxon>Myrtoideae</taxon>
        <taxon>Eucalypteae</taxon>
        <taxon>Eucalyptus</taxon>
    </lineage>
</organism>
<dbReference type="Proteomes" id="UP001634007">
    <property type="component" value="Unassembled WGS sequence"/>
</dbReference>
<dbReference type="Pfam" id="PF05617">
    <property type="entry name" value="Prolamin_like"/>
    <property type="match status" value="1"/>
</dbReference>
<dbReference type="InterPro" id="IPR008502">
    <property type="entry name" value="Prolamin-like"/>
</dbReference>
<evidence type="ECO:0000313" key="4">
    <source>
        <dbReference type="EMBL" id="KAL3749711.1"/>
    </source>
</evidence>
<reference evidence="4 5" key="1">
    <citation type="submission" date="2024-11" db="EMBL/GenBank/DDBJ databases">
        <title>Chromosome-level genome assembly of Eucalyptus globulus Labill. provides insights into its genome evolution.</title>
        <authorList>
            <person name="Li X."/>
        </authorList>
    </citation>
    <scope>NUCLEOTIDE SEQUENCE [LARGE SCALE GENOMIC DNA]</scope>
    <source>
        <strain evidence="4">CL2024</strain>
        <tissue evidence="4">Fresh tender leaves</tissue>
    </source>
</reference>
<dbReference type="EMBL" id="JBJKBG010000002">
    <property type="protein sequence ID" value="KAL3749711.1"/>
    <property type="molecule type" value="Genomic_DNA"/>
</dbReference>
<dbReference type="PANTHER" id="PTHR31207">
    <property type="entry name" value="ECA1 GAMETOGENESIS FAMILY PROTEIN (DUF784)-RELATED-RELATED"/>
    <property type="match status" value="1"/>
</dbReference>